<dbReference type="SUPFAM" id="SSF55957">
    <property type="entry name" value="Phosphoglucomutase, C-terminal domain"/>
    <property type="match status" value="1"/>
</dbReference>
<dbReference type="Proteomes" id="UP000823936">
    <property type="component" value="Unassembled WGS sequence"/>
</dbReference>
<protein>
    <submittedName>
        <fullName evidence="11">Phospho-sugar mutase</fullName>
    </submittedName>
</protein>
<evidence type="ECO:0000259" key="9">
    <source>
        <dbReference type="Pfam" id="PF02879"/>
    </source>
</evidence>
<evidence type="ECO:0000256" key="3">
    <source>
        <dbReference type="ARBA" id="ARBA00022553"/>
    </source>
</evidence>
<dbReference type="Pfam" id="PF02878">
    <property type="entry name" value="PGM_PMM_I"/>
    <property type="match status" value="1"/>
</dbReference>
<sequence length="571" mass="63365">MALDEKTKNEIREKAELYIKSEKNENFKREVISSLEKEDYDDLYERFYTSLSFGTAGMRGVIGGGTNRINTFMVEKVSQGLADYLKSQENPSCTIAYDSRHYSKEFALSAALVLAANGVRTYLYDTLHPVPMLSFALRYLKTTSGIVITASHNPSKYNGYKVYWQDGGQVTPPHDIEIAKRANSVKPDQIKSMSEAEAREKGILSSVPAEVDEAYYQMVKDSLRRPEYVNGAKIKVAYTPLHGTGYVPVTKMLSDFGIETHVVSSQKDPDGAFPTVKLPNPESAEAMSSVIELAKNIKADIVLGTDPDADRLGIAIPKNEDKSEYQLLTGNQIATLLADYLLVTELERGIKDKKPLVVKSLVTTDLVRKIAEKNGAVCRDVLTGFKYIAQEIEKTVSGENDKEYFLFGCEESYGFLTVPHVRDKDAVSSAICAVEMMCYYASRGISLNQRLDAIYASYGYSTEVVFSNDYEGSSGKAKMEAIMKGYRSLEKGSVLVGRTVESVTDLMKENSGFPKSDVLVIRFLSGEKLVIRPSGTEPKIKYYIFLSEGADGRAALEQRLPSIIKDFKDAL</sequence>
<feature type="domain" description="Alpha-D-phosphohexomutase alpha/beta/alpha" evidence="8">
    <location>
        <begin position="52"/>
        <end position="185"/>
    </location>
</feature>
<keyword evidence="3" id="KW-0597">Phosphoprotein</keyword>
<evidence type="ECO:0000256" key="7">
    <source>
        <dbReference type="RuleBase" id="RU004326"/>
    </source>
</evidence>
<evidence type="ECO:0000313" key="12">
    <source>
        <dbReference type="Proteomes" id="UP000823936"/>
    </source>
</evidence>
<comment type="cofactor">
    <cofactor evidence="1">
        <name>Mg(2+)</name>
        <dbReference type="ChEBI" id="CHEBI:18420"/>
    </cofactor>
</comment>
<dbReference type="SUPFAM" id="SSF53738">
    <property type="entry name" value="Phosphoglucomutase, first 3 domains"/>
    <property type="match status" value="3"/>
</dbReference>
<dbReference type="GO" id="GO:0005975">
    <property type="term" value="P:carbohydrate metabolic process"/>
    <property type="evidence" value="ECO:0007669"/>
    <property type="project" value="InterPro"/>
</dbReference>
<evidence type="ECO:0000256" key="4">
    <source>
        <dbReference type="ARBA" id="ARBA00022723"/>
    </source>
</evidence>
<evidence type="ECO:0000313" key="11">
    <source>
        <dbReference type="EMBL" id="HIV99533.1"/>
    </source>
</evidence>
<dbReference type="PRINTS" id="PR00509">
    <property type="entry name" value="PGMPMM"/>
</dbReference>
<dbReference type="InterPro" id="IPR005845">
    <property type="entry name" value="A-D-PHexomutase_a/b/a-II"/>
</dbReference>
<dbReference type="GO" id="GO:0006166">
    <property type="term" value="P:purine ribonucleoside salvage"/>
    <property type="evidence" value="ECO:0007669"/>
    <property type="project" value="TreeGrafter"/>
</dbReference>
<dbReference type="GO" id="GO:0000287">
    <property type="term" value="F:magnesium ion binding"/>
    <property type="evidence" value="ECO:0007669"/>
    <property type="project" value="InterPro"/>
</dbReference>
<evidence type="ECO:0000256" key="5">
    <source>
        <dbReference type="ARBA" id="ARBA00022842"/>
    </source>
</evidence>
<feature type="domain" description="Alpha-D-phosphohexomutase alpha/beta/alpha" evidence="9">
    <location>
        <begin position="214"/>
        <end position="315"/>
    </location>
</feature>
<comment type="caution">
    <text evidence="11">The sequence shown here is derived from an EMBL/GenBank/DDBJ whole genome shotgun (WGS) entry which is preliminary data.</text>
</comment>
<evidence type="ECO:0000256" key="1">
    <source>
        <dbReference type="ARBA" id="ARBA00001946"/>
    </source>
</evidence>
<comment type="similarity">
    <text evidence="2 7">Belongs to the phosphohexose mutase family.</text>
</comment>
<dbReference type="PROSITE" id="PS00710">
    <property type="entry name" value="PGM_PMM"/>
    <property type="match status" value="1"/>
</dbReference>
<reference evidence="11" key="2">
    <citation type="submission" date="2021-04" db="EMBL/GenBank/DDBJ databases">
        <authorList>
            <person name="Gilroy R."/>
        </authorList>
    </citation>
    <scope>NUCLEOTIDE SEQUENCE</scope>
    <source>
        <strain evidence="11">Gambia11-129</strain>
    </source>
</reference>
<dbReference type="InterPro" id="IPR016066">
    <property type="entry name" value="A-D-PHexomutase_CS"/>
</dbReference>
<dbReference type="PANTHER" id="PTHR45745">
    <property type="entry name" value="PHOSPHOMANNOMUTASE 45A"/>
    <property type="match status" value="1"/>
</dbReference>
<reference evidence="11" key="1">
    <citation type="journal article" date="2021" name="PeerJ">
        <title>Extensive microbial diversity within the chicken gut microbiome revealed by metagenomics and culture.</title>
        <authorList>
            <person name="Gilroy R."/>
            <person name="Ravi A."/>
            <person name="Getino M."/>
            <person name="Pursley I."/>
            <person name="Horton D.L."/>
            <person name="Alikhan N.F."/>
            <person name="Baker D."/>
            <person name="Gharbi K."/>
            <person name="Hall N."/>
            <person name="Watson M."/>
            <person name="Adriaenssens E.M."/>
            <person name="Foster-Nyarko E."/>
            <person name="Jarju S."/>
            <person name="Secka A."/>
            <person name="Antonio M."/>
            <person name="Oren A."/>
            <person name="Chaudhuri R.R."/>
            <person name="La Ragione R."/>
            <person name="Hildebrand F."/>
            <person name="Pallen M.J."/>
        </authorList>
    </citation>
    <scope>NUCLEOTIDE SEQUENCE</scope>
    <source>
        <strain evidence="11">Gambia11-129</strain>
    </source>
</reference>
<dbReference type="Pfam" id="PF02880">
    <property type="entry name" value="PGM_PMM_III"/>
    <property type="match status" value="1"/>
</dbReference>
<dbReference type="GO" id="GO:0008973">
    <property type="term" value="F:phosphopentomutase activity"/>
    <property type="evidence" value="ECO:0007669"/>
    <property type="project" value="TreeGrafter"/>
</dbReference>
<name>A0A9D1PVI6_9SPIO</name>
<evidence type="ECO:0000259" key="10">
    <source>
        <dbReference type="Pfam" id="PF02880"/>
    </source>
</evidence>
<keyword evidence="5 7" id="KW-0460">Magnesium</keyword>
<gene>
    <name evidence="11" type="ORF">IAB12_07145</name>
</gene>
<dbReference type="PANTHER" id="PTHR45745:SF1">
    <property type="entry name" value="PHOSPHOGLUCOMUTASE 2B-RELATED"/>
    <property type="match status" value="1"/>
</dbReference>
<organism evidence="11 12">
    <name type="scientific">Candidatus Ornithospirochaeta avicola</name>
    <dbReference type="NCBI Taxonomy" id="2840896"/>
    <lineage>
        <taxon>Bacteria</taxon>
        <taxon>Pseudomonadati</taxon>
        <taxon>Spirochaetota</taxon>
        <taxon>Spirochaetia</taxon>
        <taxon>Spirochaetales</taxon>
        <taxon>Spirochaetaceae</taxon>
        <taxon>Spirochaetaceae incertae sedis</taxon>
        <taxon>Candidatus Ornithospirochaeta</taxon>
    </lineage>
</organism>
<feature type="domain" description="Alpha-D-phosphohexomutase alpha/beta/alpha" evidence="10">
    <location>
        <begin position="330"/>
        <end position="457"/>
    </location>
</feature>
<dbReference type="CDD" id="cd05799">
    <property type="entry name" value="PGM2"/>
    <property type="match status" value="1"/>
</dbReference>
<dbReference type="InterPro" id="IPR005844">
    <property type="entry name" value="A-D-PHexomutase_a/b/a-I"/>
</dbReference>
<dbReference type="EMBL" id="DXHU01000023">
    <property type="protein sequence ID" value="HIV99533.1"/>
    <property type="molecule type" value="Genomic_DNA"/>
</dbReference>
<dbReference type="InterPro" id="IPR005846">
    <property type="entry name" value="A-D-PHexomutase_a/b/a-III"/>
</dbReference>
<keyword evidence="6" id="KW-0413">Isomerase</keyword>
<dbReference type="InterPro" id="IPR016055">
    <property type="entry name" value="A-D-PHexomutase_a/b/a-I/II/III"/>
</dbReference>
<dbReference type="InterPro" id="IPR005841">
    <property type="entry name" value="Alpha-D-phosphohexomutase_SF"/>
</dbReference>
<accession>A0A9D1PVI6</accession>
<evidence type="ECO:0000256" key="2">
    <source>
        <dbReference type="ARBA" id="ARBA00010231"/>
    </source>
</evidence>
<dbReference type="AlphaFoldDB" id="A0A9D1PVI6"/>
<proteinExistence type="inferred from homology"/>
<dbReference type="Gene3D" id="3.40.120.10">
    <property type="entry name" value="Alpha-D-Glucose-1,6-Bisphosphate, subunit A, domain 3"/>
    <property type="match status" value="3"/>
</dbReference>
<evidence type="ECO:0000259" key="8">
    <source>
        <dbReference type="Pfam" id="PF02878"/>
    </source>
</evidence>
<dbReference type="InterPro" id="IPR036900">
    <property type="entry name" value="A-D-PHexomutase_C_sf"/>
</dbReference>
<keyword evidence="4 7" id="KW-0479">Metal-binding</keyword>
<evidence type="ECO:0000256" key="6">
    <source>
        <dbReference type="ARBA" id="ARBA00023235"/>
    </source>
</evidence>
<dbReference type="Pfam" id="PF02879">
    <property type="entry name" value="PGM_PMM_II"/>
    <property type="match status" value="1"/>
</dbReference>